<dbReference type="EMBL" id="FOAS01000010">
    <property type="protein sequence ID" value="SEL31279.1"/>
    <property type="molecule type" value="Genomic_DNA"/>
</dbReference>
<keyword evidence="2" id="KW-1133">Transmembrane helix</keyword>
<dbReference type="Gene3D" id="1.25.40.10">
    <property type="entry name" value="Tetratricopeptide repeat domain"/>
    <property type="match status" value="1"/>
</dbReference>
<proteinExistence type="predicted"/>
<dbReference type="Proteomes" id="UP000185766">
    <property type="component" value="Unassembled WGS sequence"/>
</dbReference>
<name>A0A1H7P6N7_9GAMM</name>
<gene>
    <name evidence="3" type="ORF">SAMN05216214_110137</name>
</gene>
<evidence type="ECO:0000313" key="4">
    <source>
        <dbReference type="Proteomes" id="UP000185766"/>
    </source>
</evidence>
<organism evidence="3 4">
    <name type="scientific">Atopomonas hussainii</name>
    <dbReference type="NCBI Taxonomy" id="1429083"/>
    <lineage>
        <taxon>Bacteria</taxon>
        <taxon>Pseudomonadati</taxon>
        <taxon>Pseudomonadota</taxon>
        <taxon>Gammaproteobacteria</taxon>
        <taxon>Pseudomonadales</taxon>
        <taxon>Pseudomonadaceae</taxon>
        <taxon>Atopomonas</taxon>
    </lineage>
</organism>
<evidence type="ECO:0000256" key="2">
    <source>
        <dbReference type="SAM" id="Phobius"/>
    </source>
</evidence>
<reference evidence="3 4" key="1">
    <citation type="submission" date="2016-10" db="EMBL/GenBank/DDBJ databases">
        <authorList>
            <person name="de Groot N.N."/>
        </authorList>
    </citation>
    <scope>NUCLEOTIDE SEQUENCE [LARGE SCALE GENOMIC DNA]</scope>
    <source>
        <strain evidence="3 4">JCM 19513</strain>
    </source>
</reference>
<evidence type="ECO:0000256" key="1">
    <source>
        <dbReference type="SAM" id="MobiDB-lite"/>
    </source>
</evidence>
<feature type="region of interest" description="Disordered" evidence="1">
    <location>
        <begin position="14"/>
        <end position="37"/>
    </location>
</feature>
<dbReference type="RefSeq" id="WP_074868550.1">
    <property type="nucleotide sequence ID" value="NZ_FOAS01000010.1"/>
</dbReference>
<evidence type="ECO:0000313" key="3">
    <source>
        <dbReference type="EMBL" id="SEL31279.1"/>
    </source>
</evidence>
<sequence>MSLVNEMLRDLEARRASPEETAPFAGMAPVDDDPDERLQDRLSRKRPLLAWLGGCALLAILLGMSLKVIFDPAAKPAPAVVQAPTPVVPAVTPAPALAQIQAVLPQNQGERFVLQLLLDKPVSYERKDEDGAISIRLPATALPQGLQQGRVQRAPLVLSWRLEPQGNDVQLLLVALGGTLQVDDRLESAADRWQLWLEVTPRAAEAELDLTDLPIAEEASEPVELFAVPVSAPPAEPTQPATHTANTAPAVRAQPTANTQIKVTPRRQDELSRAKQAMLAQDYLGAITLLETAQREQPDNSEVSAWLAKAYLAAGQINQLQSWLPGQIARHPQNSELRMLLARGQLEQGQAAAAAQTLSGYLPPLAKDPAYHALLAATYQQTGNWAQSAERYQELLRYQAGQGSWQLGLAIALEQLGDLRTASNHYRLGLATGSLQGASADYARSRLAALLKELGDE</sequence>
<dbReference type="InterPro" id="IPR011990">
    <property type="entry name" value="TPR-like_helical_dom_sf"/>
</dbReference>
<dbReference type="SUPFAM" id="SSF48452">
    <property type="entry name" value="TPR-like"/>
    <property type="match status" value="1"/>
</dbReference>
<keyword evidence="4" id="KW-1185">Reference proteome</keyword>
<keyword evidence="2" id="KW-0812">Transmembrane</keyword>
<protein>
    <submittedName>
        <fullName evidence="3">MSHA biogenesis protein MshN</fullName>
    </submittedName>
</protein>
<keyword evidence="2" id="KW-0472">Membrane</keyword>
<feature type="transmembrane region" description="Helical" evidence="2">
    <location>
        <begin position="48"/>
        <end position="70"/>
    </location>
</feature>
<dbReference type="Pfam" id="PF14559">
    <property type="entry name" value="TPR_19"/>
    <property type="match status" value="2"/>
</dbReference>
<dbReference type="STRING" id="1429083.GCA_001885685_01736"/>
<dbReference type="AlphaFoldDB" id="A0A1H7P6N7"/>
<accession>A0A1H7P6N7</accession>